<feature type="transmembrane region" description="Helical" evidence="5">
    <location>
        <begin position="103"/>
        <end position="123"/>
    </location>
</feature>
<keyword evidence="4 5" id="KW-0472">Membrane</keyword>
<organism evidence="7 8">
    <name type="scientific">Dinghuibacter silviterrae</name>
    <dbReference type="NCBI Taxonomy" id="1539049"/>
    <lineage>
        <taxon>Bacteria</taxon>
        <taxon>Pseudomonadati</taxon>
        <taxon>Bacteroidota</taxon>
        <taxon>Chitinophagia</taxon>
        <taxon>Chitinophagales</taxon>
        <taxon>Chitinophagaceae</taxon>
        <taxon>Dinghuibacter</taxon>
    </lineage>
</organism>
<keyword evidence="2 5" id="KW-0812">Transmembrane</keyword>
<feature type="transmembrane region" description="Helical" evidence="5">
    <location>
        <begin position="332"/>
        <end position="356"/>
    </location>
</feature>
<dbReference type="PROSITE" id="PS50850">
    <property type="entry name" value="MFS"/>
    <property type="match status" value="1"/>
</dbReference>
<dbReference type="EMBL" id="SODV01000002">
    <property type="protein sequence ID" value="TDW96833.1"/>
    <property type="molecule type" value="Genomic_DNA"/>
</dbReference>
<dbReference type="AlphaFoldDB" id="A0A4R8DGP5"/>
<dbReference type="OrthoDB" id="9809599at2"/>
<feature type="transmembrane region" description="Helical" evidence="5">
    <location>
        <begin position="50"/>
        <end position="73"/>
    </location>
</feature>
<feature type="transmembrane region" description="Helical" evidence="5">
    <location>
        <begin position="277"/>
        <end position="295"/>
    </location>
</feature>
<evidence type="ECO:0000313" key="8">
    <source>
        <dbReference type="Proteomes" id="UP000294498"/>
    </source>
</evidence>
<dbReference type="Gene3D" id="1.20.1250.20">
    <property type="entry name" value="MFS general substrate transporter like domains"/>
    <property type="match status" value="2"/>
</dbReference>
<evidence type="ECO:0000256" key="2">
    <source>
        <dbReference type="ARBA" id="ARBA00022692"/>
    </source>
</evidence>
<feature type="transmembrane region" description="Helical" evidence="5">
    <location>
        <begin position="248"/>
        <end position="265"/>
    </location>
</feature>
<dbReference type="InterPro" id="IPR051788">
    <property type="entry name" value="MFS_Transporter"/>
</dbReference>
<dbReference type="Pfam" id="PF07690">
    <property type="entry name" value="MFS_1"/>
    <property type="match status" value="1"/>
</dbReference>
<dbReference type="SUPFAM" id="SSF103473">
    <property type="entry name" value="MFS general substrate transporter"/>
    <property type="match status" value="1"/>
</dbReference>
<dbReference type="RefSeq" id="WP_133997975.1">
    <property type="nucleotide sequence ID" value="NZ_SODV01000002.1"/>
</dbReference>
<evidence type="ECO:0000256" key="5">
    <source>
        <dbReference type="SAM" id="Phobius"/>
    </source>
</evidence>
<dbReference type="GO" id="GO:0022857">
    <property type="term" value="F:transmembrane transporter activity"/>
    <property type="evidence" value="ECO:0007669"/>
    <property type="project" value="InterPro"/>
</dbReference>
<feature type="transmembrane region" description="Helical" evidence="5">
    <location>
        <begin position="80"/>
        <end position="97"/>
    </location>
</feature>
<comment type="subcellular location">
    <subcellularLocation>
        <location evidence="1">Membrane</location>
        <topology evidence="1">Multi-pass membrane protein</topology>
    </subcellularLocation>
</comment>
<evidence type="ECO:0000259" key="6">
    <source>
        <dbReference type="PROSITE" id="PS50850"/>
    </source>
</evidence>
<dbReference type="PANTHER" id="PTHR23514:SF13">
    <property type="entry name" value="INNER MEMBRANE PROTEIN YBJJ"/>
    <property type="match status" value="1"/>
</dbReference>
<name>A0A4R8DGP5_9BACT</name>
<feature type="transmembrane region" description="Helical" evidence="5">
    <location>
        <begin position="144"/>
        <end position="165"/>
    </location>
</feature>
<gene>
    <name evidence="7" type="ORF">EDB95_4669</name>
</gene>
<evidence type="ECO:0000256" key="3">
    <source>
        <dbReference type="ARBA" id="ARBA00022989"/>
    </source>
</evidence>
<evidence type="ECO:0000313" key="7">
    <source>
        <dbReference type="EMBL" id="TDW96833.1"/>
    </source>
</evidence>
<feature type="domain" description="Major facilitator superfamily (MFS) profile" evidence="6">
    <location>
        <begin position="210"/>
        <end position="385"/>
    </location>
</feature>
<accession>A0A4R8DGP5</accession>
<keyword evidence="8" id="KW-1185">Reference proteome</keyword>
<evidence type="ECO:0000256" key="4">
    <source>
        <dbReference type="ARBA" id="ARBA00023136"/>
    </source>
</evidence>
<feature type="transmembrane region" description="Helical" evidence="5">
    <location>
        <begin position="362"/>
        <end position="381"/>
    </location>
</feature>
<feature type="transmembrane region" description="Helical" evidence="5">
    <location>
        <begin position="301"/>
        <end position="320"/>
    </location>
</feature>
<dbReference type="PANTHER" id="PTHR23514">
    <property type="entry name" value="BYPASS OF STOP CODON PROTEIN 6"/>
    <property type="match status" value="1"/>
</dbReference>
<feature type="transmembrane region" description="Helical" evidence="5">
    <location>
        <begin position="211"/>
        <end position="236"/>
    </location>
</feature>
<comment type="caution">
    <text evidence="7">The sequence shown here is derived from an EMBL/GenBank/DDBJ whole genome shotgun (WGS) entry which is preliminary data.</text>
</comment>
<reference evidence="7 8" key="1">
    <citation type="submission" date="2019-03" db="EMBL/GenBank/DDBJ databases">
        <title>Genomic Encyclopedia of Type Strains, Phase IV (KMG-IV): sequencing the most valuable type-strain genomes for metagenomic binning, comparative biology and taxonomic classification.</title>
        <authorList>
            <person name="Goeker M."/>
        </authorList>
    </citation>
    <scope>NUCLEOTIDE SEQUENCE [LARGE SCALE GENOMIC DNA]</scope>
    <source>
        <strain evidence="7 8">DSM 100059</strain>
    </source>
</reference>
<proteinExistence type="predicted"/>
<dbReference type="GO" id="GO:0016020">
    <property type="term" value="C:membrane"/>
    <property type="evidence" value="ECO:0007669"/>
    <property type="project" value="UniProtKB-SubCell"/>
</dbReference>
<protein>
    <submittedName>
        <fullName evidence="7">Fucose permease</fullName>
    </submittedName>
</protein>
<evidence type="ECO:0000256" key="1">
    <source>
        <dbReference type="ARBA" id="ARBA00004141"/>
    </source>
</evidence>
<dbReference type="CDD" id="cd17393">
    <property type="entry name" value="MFS_MosC_like"/>
    <property type="match status" value="1"/>
</dbReference>
<keyword evidence="3 5" id="KW-1133">Transmembrane helix</keyword>
<sequence>MIKLRILPLNDRRSHRAATGALFFLSGLCNSSWASRIPTIQQNLKLSDGAMGGVLMAAPVGLMLSLPVAGWLIQLKGSRLVAGFSAVTYISMLQLLGMAPSTALLVSSLLLFGFSGNLLNISMNTQAVEVEALYGRTIMASFHGLWSLASFTGALVGTAMMAVPVTPTGHFLIIGAVAVTLMALSFPRLLPAQEVAEDVKKTMFAKPDRSLVALGLVALLVMICEGAMADWSGIFFKKIVRVSPSSVGLGYASFTCTMAFGRFVADGLVTRIGMKKVLQGSGLLITAGLVLAVAVPQLPTAVLGMFLVGLGSSSVVPLILSTAGKSKTVSAGMALASISTISFMGLLFGPPLIGFIAGATSLRVSFLFLSLMGLFIAGTVARMRE</sequence>
<dbReference type="InterPro" id="IPR036259">
    <property type="entry name" value="MFS_trans_sf"/>
</dbReference>
<dbReference type="InterPro" id="IPR020846">
    <property type="entry name" value="MFS_dom"/>
</dbReference>
<feature type="transmembrane region" description="Helical" evidence="5">
    <location>
        <begin position="171"/>
        <end position="190"/>
    </location>
</feature>
<dbReference type="Proteomes" id="UP000294498">
    <property type="component" value="Unassembled WGS sequence"/>
</dbReference>
<dbReference type="InterPro" id="IPR011701">
    <property type="entry name" value="MFS"/>
</dbReference>